<evidence type="ECO:0000313" key="4">
    <source>
        <dbReference type="EMBL" id="KAF6209132.1"/>
    </source>
</evidence>
<dbReference type="Gene3D" id="3.40.50.300">
    <property type="entry name" value="P-loop containing nucleotide triphosphate hydrolases"/>
    <property type="match status" value="1"/>
</dbReference>
<evidence type="ECO:0000313" key="5">
    <source>
        <dbReference type="Proteomes" id="UP000466442"/>
    </source>
</evidence>
<sequence>MIVLPHRHILRIAMAVTYREVEGQAAATIDNLFGVKHCLIEVNPGACLLPPKYKEMGQRIYDMEVRPDDVWVVSYPRTGSTWTQEMVWLICNNLDFDKAKSALGQERNPLLELTALVANDQGTWKDGVRHSVEQVEQMPSPRMIKTHLPRTLLPRQLFTVKPKVIYVTRNPKDMCVSYYHYSKLLHDYQGTLDQFVQLFLDDKAPVGPFMSHVLGFWELRDDPNVLFLTFEDMKKDHRGAINKVARFLEKDLTDEQVQLLEDHLSFQKMRQNPTVNLQPVLQAKNGPGFKQEGDQTFIRKGQVGDWRNYLSEDVSNKFDKWIKENIEGTGLSFTTALTQ</sequence>
<gene>
    <name evidence="4" type="ORF">GE061_014876</name>
</gene>
<accession>A0A6A4JNC5</accession>
<dbReference type="PANTHER" id="PTHR11783">
    <property type="entry name" value="SULFOTRANSFERASE SULT"/>
    <property type="match status" value="1"/>
</dbReference>
<dbReference type="EMBL" id="WIXP02000006">
    <property type="protein sequence ID" value="KAF6209132.1"/>
    <property type="molecule type" value="Genomic_DNA"/>
</dbReference>
<evidence type="ECO:0000259" key="3">
    <source>
        <dbReference type="Pfam" id="PF00685"/>
    </source>
</evidence>
<keyword evidence="2" id="KW-0808">Transferase</keyword>
<dbReference type="InterPro" id="IPR000863">
    <property type="entry name" value="Sulfotransferase_dom"/>
</dbReference>
<feature type="domain" description="Sulfotransferase" evidence="3">
    <location>
        <begin position="67"/>
        <end position="330"/>
    </location>
</feature>
<comment type="caution">
    <text evidence="4">The sequence shown here is derived from an EMBL/GenBank/DDBJ whole genome shotgun (WGS) entry which is preliminary data.</text>
</comment>
<dbReference type="OrthoDB" id="205623at2759"/>
<name>A0A6A4JNC5_APOLU</name>
<comment type="similarity">
    <text evidence="1">Belongs to the sulfotransferase 1 family.</text>
</comment>
<protein>
    <recommendedName>
        <fullName evidence="3">Sulfotransferase domain-containing protein</fullName>
    </recommendedName>
</protein>
<reference evidence="4" key="1">
    <citation type="journal article" date="2021" name="Mol. Ecol. Resour.">
        <title>Apolygus lucorum genome provides insights into omnivorousness and mesophyll feeding.</title>
        <authorList>
            <person name="Liu Y."/>
            <person name="Liu H."/>
            <person name="Wang H."/>
            <person name="Huang T."/>
            <person name="Liu B."/>
            <person name="Yang B."/>
            <person name="Yin L."/>
            <person name="Li B."/>
            <person name="Zhang Y."/>
            <person name="Zhang S."/>
            <person name="Jiang F."/>
            <person name="Zhang X."/>
            <person name="Ren Y."/>
            <person name="Wang B."/>
            <person name="Wang S."/>
            <person name="Lu Y."/>
            <person name="Wu K."/>
            <person name="Fan W."/>
            <person name="Wang G."/>
        </authorList>
    </citation>
    <scope>NUCLEOTIDE SEQUENCE</scope>
    <source>
        <strain evidence="4">12Hb</strain>
    </source>
</reference>
<evidence type="ECO:0000256" key="1">
    <source>
        <dbReference type="ARBA" id="ARBA00005771"/>
    </source>
</evidence>
<dbReference type="Pfam" id="PF00685">
    <property type="entry name" value="Sulfotransfer_1"/>
    <property type="match status" value="1"/>
</dbReference>
<organism evidence="4 5">
    <name type="scientific">Apolygus lucorum</name>
    <name type="common">Small green plant bug</name>
    <name type="synonym">Lygocoris lucorum</name>
    <dbReference type="NCBI Taxonomy" id="248454"/>
    <lineage>
        <taxon>Eukaryota</taxon>
        <taxon>Metazoa</taxon>
        <taxon>Ecdysozoa</taxon>
        <taxon>Arthropoda</taxon>
        <taxon>Hexapoda</taxon>
        <taxon>Insecta</taxon>
        <taxon>Pterygota</taxon>
        <taxon>Neoptera</taxon>
        <taxon>Paraneoptera</taxon>
        <taxon>Hemiptera</taxon>
        <taxon>Heteroptera</taxon>
        <taxon>Panheteroptera</taxon>
        <taxon>Cimicomorpha</taxon>
        <taxon>Miridae</taxon>
        <taxon>Mirini</taxon>
        <taxon>Apolygus</taxon>
    </lineage>
</organism>
<evidence type="ECO:0000256" key="2">
    <source>
        <dbReference type="ARBA" id="ARBA00022679"/>
    </source>
</evidence>
<dbReference type="Proteomes" id="UP000466442">
    <property type="component" value="Unassembled WGS sequence"/>
</dbReference>
<proteinExistence type="inferred from homology"/>
<dbReference type="AlphaFoldDB" id="A0A6A4JNC5"/>
<dbReference type="SUPFAM" id="SSF52540">
    <property type="entry name" value="P-loop containing nucleoside triphosphate hydrolases"/>
    <property type="match status" value="1"/>
</dbReference>
<keyword evidence="5" id="KW-1185">Reference proteome</keyword>
<dbReference type="GO" id="GO:0008146">
    <property type="term" value="F:sulfotransferase activity"/>
    <property type="evidence" value="ECO:0007669"/>
    <property type="project" value="InterPro"/>
</dbReference>
<dbReference type="InterPro" id="IPR027417">
    <property type="entry name" value="P-loop_NTPase"/>
</dbReference>